<feature type="transmembrane region" description="Helical" evidence="2">
    <location>
        <begin position="175"/>
        <end position="198"/>
    </location>
</feature>
<dbReference type="Proteomes" id="UP001240984">
    <property type="component" value="Unassembled WGS sequence"/>
</dbReference>
<feature type="transmembrane region" description="Helical" evidence="2">
    <location>
        <begin position="73"/>
        <end position="93"/>
    </location>
</feature>
<feature type="region of interest" description="Disordered" evidence="1">
    <location>
        <begin position="1"/>
        <end position="36"/>
    </location>
</feature>
<gene>
    <name evidence="3" type="ORF">J2S43_005465</name>
</gene>
<keyword evidence="2" id="KW-0812">Transmembrane</keyword>
<organism evidence="3 4">
    <name type="scientific">Catenuloplanes nepalensis</name>
    <dbReference type="NCBI Taxonomy" id="587533"/>
    <lineage>
        <taxon>Bacteria</taxon>
        <taxon>Bacillati</taxon>
        <taxon>Actinomycetota</taxon>
        <taxon>Actinomycetes</taxon>
        <taxon>Micromonosporales</taxon>
        <taxon>Micromonosporaceae</taxon>
        <taxon>Catenuloplanes</taxon>
    </lineage>
</organism>
<evidence type="ECO:0000256" key="2">
    <source>
        <dbReference type="SAM" id="Phobius"/>
    </source>
</evidence>
<dbReference type="Pfam" id="PF11361">
    <property type="entry name" value="DUF3159"/>
    <property type="match status" value="1"/>
</dbReference>
<evidence type="ECO:0000313" key="3">
    <source>
        <dbReference type="EMBL" id="MDP9796953.1"/>
    </source>
</evidence>
<reference evidence="3 4" key="1">
    <citation type="submission" date="2023-07" db="EMBL/GenBank/DDBJ databases">
        <title>Sequencing the genomes of 1000 actinobacteria strains.</title>
        <authorList>
            <person name="Klenk H.-P."/>
        </authorList>
    </citation>
    <scope>NUCLEOTIDE SEQUENCE [LARGE SCALE GENOMIC DNA]</scope>
    <source>
        <strain evidence="3 4">DSM 44710</strain>
    </source>
</reference>
<keyword evidence="2" id="KW-0472">Membrane</keyword>
<protein>
    <recommendedName>
        <fullName evidence="5">DUF3159 domain-containing protein</fullName>
    </recommendedName>
</protein>
<feature type="transmembrane region" description="Helical" evidence="2">
    <location>
        <begin position="124"/>
        <end position="145"/>
    </location>
</feature>
<keyword evidence="2" id="KW-1133">Transmembrane helix</keyword>
<name>A0ABT9N0C4_9ACTN</name>
<dbReference type="EMBL" id="JAUSRA010000001">
    <property type="protein sequence ID" value="MDP9796953.1"/>
    <property type="molecule type" value="Genomic_DNA"/>
</dbReference>
<evidence type="ECO:0000313" key="4">
    <source>
        <dbReference type="Proteomes" id="UP001240984"/>
    </source>
</evidence>
<comment type="caution">
    <text evidence="3">The sequence shown here is derived from an EMBL/GenBank/DDBJ whole genome shotgun (WGS) entry which is preliminary data.</text>
</comment>
<evidence type="ECO:0008006" key="5">
    <source>
        <dbReference type="Google" id="ProtNLM"/>
    </source>
</evidence>
<evidence type="ECO:0000256" key="1">
    <source>
        <dbReference type="SAM" id="MobiDB-lite"/>
    </source>
</evidence>
<accession>A0ABT9N0C4</accession>
<feature type="transmembrane region" description="Helical" evidence="2">
    <location>
        <begin position="100"/>
        <end position="118"/>
    </location>
</feature>
<feature type="transmembrane region" description="Helical" evidence="2">
    <location>
        <begin position="204"/>
        <end position="228"/>
    </location>
</feature>
<proteinExistence type="predicted"/>
<keyword evidence="4" id="KW-1185">Reference proteome</keyword>
<dbReference type="InterPro" id="IPR016566">
    <property type="entry name" value="UCP010219"/>
</dbReference>
<sequence>MTGPDRATDPYSPGSVRDAMSAATAGKDDQEPEEERIPTISEQMAEQLGGVRGLIESSIPVCAFVVLNLLWDLYPAIFGAVGTAVAIAIYRLIRKQPIRHAINGLVGIALGAYLAARSGEARDFYLPGILLTFAQAAVMVISVAVRKPLIGFVWAIIAAGGKHDWRHHPALFRTFQWLTLAWAASLVLRAGVQAALWAAEQPDLLGIARIVISWPTYVGMLALTVWAVRRTLRHSPMPEPLPEADRA</sequence>